<evidence type="ECO:0000256" key="3">
    <source>
        <dbReference type="ARBA" id="ARBA00022723"/>
    </source>
</evidence>
<dbReference type="GO" id="GO:0010945">
    <property type="term" value="F:coenzyme A diphosphatase activity"/>
    <property type="evidence" value="ECO:0007669"/>
    <property type="project" value="InterPro"/>
</dbReference>
<dbReference type="InterPro" id="IPR000086">
    <property type="entry name" value="NUDIX_hydrolase_dom"/>
</dbReference>
<organism evidence="8 9">
    <name type="scientific">Amphritea opalescens</name>
    <dbReference type="NCBI Taxonomy" id="2490544"/>
    <lineage>
        <taxon>Bacteria</taxon>
        <taxon>Pseudomonadati</taxon>
        <taxon>Pseudomonadota</taxon>
        <taxon>Gammaproteobacteria</taxon>
        <taxon>Oceanospirillales</taxon>
        <taxon>Oceanospirillaceae</taxon>
        <taxon>Amphritea</taxon>
    </lineage>
</organism>
<evidence type="ECO:0000256" key="4">
    <source>
        <dbReference type="ARBA" id="ARBA00022801"/>
    </source>
</evidence>
<comment type="caution">
    <text evidence="8">The sequence shown here is derived from an EMBL/GenBank/DDBJ whole genome shotgun (WGS) entry which is preliminary data.</text>
</comment>
<keyword evidence="9" id="KW-1185">Reference proteome</keyword>
<accession>A0A430KU80</accession>
<evidence type="ECO:0000256" key="2">
    <source>
        <dbReference type="ARBA" id="ARBA00001946"/>
    </source>
</evidence>
<dbReference type="Pfam" id="PF00293">
    <property type="entry name" value="NUDIX"/>
    <property type="match status" value="1"/>
</dbReference>
<comment type="cofactor">
    <cofactor evidence="2">
        <name>Mg(2+)</name>
        <dbReference type="ChEBI" id="CHEBI:18420"/>
    </cofactor>
</comment>
<reference evidence="8 9" key="1">
    <citation type="submission" date="2018-11" db="EMBL/GenBank/DDBJ databases">
        <title>The draft genome sequence of Amphritea opalescens ANRC-JH13T.</title>
        <authorList>
            <person name="Fang Z."/>
            <person name="Zhang Y."/>
            <person name="Han X."/>
        </authorList>
    </citation>
    <scope>NUCLEOTIDE SEQUENCE [LARGE SCALE GENOMIC DNA]</scope>
    <source>
        <strain evidence="8 9">ANRC-JH13</strain>
    </source>
</reference>
<evidence type="ECO:0000256" key="1">
    <source>
        <dbReference type="ARBA" id="ARBA00001936"/>
    </source>
</evidence>
<evidence type="ECO:0000313" key="8">
    <source>
        <dbReference type="EMBL" id="RTE67008.1"/>
    </source>
</evidence>
<feature type="domain" description="Nudix hydrolase" evidence="7">
    <location>
        <begin position="21"/>
        <end position="153"/>
    </location>
</feature>
<protein>
    <submittedName>
        <fullName evidence="8">CoA pyrophosphatase</fullName>
    </submittedName>
</protein>
<dbReference type="Proteomes" id="UP000283087">
    <property type="component" value="Unassembled WGS sequence"/>
</dbReference>
<sequence>MIDQLKQKLALHTPKTLNGVGPQASVLIALTDNPAGPEVVLTRRSRLLSTHSGEIAFPGGKRDATDPDLLFTALREAEEEVGLCPAKVDIVGPLGDVLSKHKLQVRPYVGIIPADIELIPNLDELDRIHRVPLSFFLDDRRHHTDKIKFRGMTHYVPAYEFEGDIIWGLTAYMLVELLNVGFDARIPMKVRPEHSLSEPDLSC</sequence>
<dbReference type="PROSITE" id="PS51462">
    <property type="entry name" value="NUDIX"/>
    <property type="match status" value="1"/>
</dbReference>
<evidence type="ECO:0000256" key="5">
    <source>
        <dbReference type="ARBA" id="ARBA00022842"/>
    </source>
</evidence>
<proteinExistence type="predicted"/>
<dbReference type="GO" id="GO:0046872">
    <property type="term" value="F:metal ion binding"/>
    <property type="evidence" value="ECO:0007669"/>
    <property type="project" value="UniProtKB-KW"/>
</dbReference>
<dbReference type="Gene3D" id="3.90.79.10">
    <property type="entry name" value="Nucleoside Triphosphate Pyrophosphohydrolase"/>
    <property type="match status" value="1"/>
</dbReference>
<keyword evidence="4" id="KW-0378">Hydrolase</keyword>
<dbReference type="PANTHER" id="PTHR12992:SF11">
    <property type="entry name" value="MITOCHONDRIAL COENZYME A DIPHOSPHATASE NUDT8"/>
    <property type="match status" value="1"/>
</dbReference>
<evidence type="ECO:0000256" key="6">
    <source>
        <dbReference type="ARBA" id="ARBA00023211"/>
    </source>
</evidence>
<dbReference type="EMBL" id="RQXW01000003">
    <property type="protein sequence ID" value="RTE67008.1"/>
    <property type="molecule type" value="Genomic_DNA"/>
</dbReference>
<keyword evidence="6" id="KW-0464">Manganese</keyword>
<comment type="cofactor">
    <cofactor evidence="1">
        <name>Mn(2+)</name>
        <dbReference type="ChEBI" id="CHEBI:29035"/>
    </cofactor>
</comment>
<dbReference type="InterPro" id="IPR015797">
    <property type="entry name" value="NUDIX_hydrolase-like_dom_sf"/>
</dbReference>
<keyword evidence="3" id="KW-0479">Metal-binding</keyword>
<dbReference type="RefSeq" id="WP_126157593.1">
    <property type="nucleotide sequence ID" value="NZ_RQXW01000003.1"/>
</dbReference>
<keyword evidence="5" id="KW-0460">Magnesium</keyword>
<name>A0A430KU80_9GAMM</name>
<gene>
    <name evidence="8" type="ORF">EH243_05280</name>
</gene>
<evidence type="ECO:0000259" key="7">
    <source>
        <dbReference type="PROSITE" id="PS51462"/>
    </source>
</evidence>
<dbReference type="SUPFAM" id="SSF55811">
    <property type="entry name" value="Nudix"/>
    <property type="match status" value="1"/>
</dbReference>
<evidence type="ECO:0000313" key="9">
    <source>
        <dbReference type="Proteomes" id="UP000283087"/>
    </source>
</evidence>
<dbReference type="CDD" id="cd03426">
    <property type="entry name" value="NUDIX_CoAse_Nudt7"/>
    <property type="match status" value="1"/>
</dbReference>
<dbReference type="InterPro" id="IPR045121">
    <property type="entry name" value="CoAse"/>
</dbReference>
<dbReference type="AlphaFoldDB" id="A0A430KU80"/>
<dbReference type="PANTHER" id="PTHR12992">
    <property type="entry name" value="NUDIX HYDROLASE"/>
    <property type="match status" value="1"/>
</dbReference>
<dbReference type="OrthoDB" id="9802805at2"/>